<dbReference type="GO" id="GO:0001736">
    <property type="term" value="P:establishment of planar polarity"/>
    <property type="evidence" value="ECO:0007669"/>
    <property type="project" value="InterPro"/>
</dbReference>
<keyword evidence="4" id="KW-1185">Reference proteome</keyword>
<dbReference type="AlphaFoldDB" id="A0A7R9MCJ6"/>
<dbReference type="EMBL" id="CAJPVJ010012645">
    <property type="protein sequence ID" value="CAG2174434.1"/>
    <property type="molecule type" value="Genomic_DNA"/>
</dbReference>
<dbReference type="Proteomes" id="UP000728032">
    <property type="component" value="Unassembled WGS sequence"/>
</dbReference>
<name>A0A7R9MCJ6_9ACAR</name>
<evidence type="ECO:0000259" key="2">
    <source>
        <dbReference type="Pfam" id="PF19032"/>
    </source>
</evidence>
<reference evidence="3" key="1">
    <citation type="submission" date="2020-11" db="EMBL/GenBank/DDBJ databases">
        <authorList>
            <person name="Tran Van P."/>
        </authorList>
    </citation>
    <scope>NUCLEOTIDE SEQUENCE</scope>
</reference>
<evidence type="ECO:0000313" key="4">
    <source>
        <dbReference type="Proteomes" id="UP000728032"/>
    </source>
</evidence>
<gene>
    <name evidence="3" type="ORF">ONB1V03_LOCUS13878</name>
</gene>
<evidence type="ECO:0000256" key="1">
    <source>
        <dbReference type="SAM" id="MobiDB-lite"/>
    </source>
</evidence>
<dbReference type="PANTHER" id="PTHR21082">
    <property type="entry name" value="PROTEIN INTURNED"/>
    <property type="match status" value="1"/>
</dbReference>
<feature type="domain" description="CCZ1/INTU second Longin" evidence="2">
    <location>
        <begin position="370"/>
        <end position="477"/>
    </location>
</feature>
<dbReference type="PANTHER" id="PTHR21082:SF4">
    <property type="entry name" value="PROTEIN INTURNED"/>
    <property type="match status" value="1"/>
</dbReference>
<dbReference type="GO" id="GO:0016192">
    <property type="term" value="P:vesicle-mediated transport"/>
    <property type="evidence" value="ECO:0007669"/>
    <property type="project" value="InterPro"/>
</dbReference>
<evidence type="ECO:0000313" key="3">
    <source>
        <dbReference type="EMBL" id="CAD7657248.1"/>
    </source>
</evidence>
<dbReference type="Pfam" id="PF19032">
    <property type="entry name" value="Intu_longin_2"/>
    <property type="match status" value="1"/>
</dbReference>
<dbReference type="InterPro" id="IPR039151">
    <property type="entry name" value="INTU"/>
</dbReference>
<dbReference type="GO" id="GO:0005929">
    <property type="term" value="C:cilium"/>
    <property type="evidence" value="ECO:0007669"/>
    <property type="project" value="TreeGrafter"/>
</dbReference>
<sequence length="661" mass="75377">MSSESESSCCSTCSSSDYQSSLSDITLNDEDMDYANQLTHELFYVKLMAEDKDKDIDKTSAECVDDKDKQQTNPSFDRFGLSYSRLISGVFRNKWSKTRDKSLKRKSTKKKEPLKESPVNDPIETNCATNPVINVSDCDDNCLNEVMKTNQLFDLIDGKCETIVPKMDTQFILMYLMPPNDTQTDCLLYSYPKADNEDLNPVLLKLKGMFITLSQVVHQITKQSISMSSISVNHQNKEQVYRIGFCHEMDSLLVLALPHHKFTDIEVEAIVQTMARVIKFIYSSLDIAFKDDSKHSNLTKFFSVFEYLLTEELKYSSIDSIFLNTIKRLIIDDNLAINLSDSLSEFEAMDWISDNSTIDLHQQNSCQFIVIGSCLLYKGLLLSSQLSMNHLKDIFAFLSLKGLSMNHLKDIFAFLSLKGVLALHKTHPIRFVYWSEVFPNFNPNNECNDYNESEDIKYFVSMIGYQHMIHCTLIEMPFISPEETPIKANEVIINESIRLLKSHFTKLGIIEEIDHCFNVQQMAVQHMFGRKEQKRYKSLSSLKDLLFLSPSSSQSRPQMYRSNSSLSSLSGSSLSASIRSVSSPSLQHSALSRTSSSATSLSKDMNSSACNENNCIYLQQNYKLPENLICYLDIEDGQQVFAGPLLQWPKDICEQIFKKFT</sequence>
<organism evidence="3">
    <name type="scientific">Oppiella nova</name>
    <dbReference type="NCBI Taxonomy" id="334625"/>
    <lineage>
        <taxon>Eukaryota</taxon>
        <taxon>Metazoa</taxon>
        <taxon>Ecdysozoa</taxon>
        <taxon>Arthropoda</taxon>
        <taxon>Chelicerata</taxon>
        <taxon>Arachnida</taxon>
        <taxon>Acari</taxon>
        <taxon>Acariformes</taxon>
        <taxon>Sarcoptiformes</taxon>
        <taxon>Oribatida</taxon>
        <taxon>Brachypylina</taxon>
        <taxon>Oppioidea</taxon>
        <taxon>Oppiidae</taxon>
        <taxon>Oppiella</taxon>
    </lineage>
</organism>
<proteinExistence type="predicted"/>
<dbReference type="OrthoDB" id="10263272at2759"/>
<feature type="region of interest" description="Disordered" evidence="1">
    <location>
        <begin position="1"/>
        <end position="20"/>
    </location>
</feature>
<dbReference type="GO" id="GO:0005737">
    <property type="term" value="C:cytoplasm"/>
    <property type="evidence" value="ECO:0007669"/>
    <property type="project" value="UniProtKB-SubCell"/>
</dbReference>
<accession>A0A7R9MCJ6</accession>
<dbReference type="GO" id="GO:0060271">
    <property type="term" value="P:cilium assembly"/>
    <property type="evidence" value="ECO:0007669"/>
    <property type="project" value="InterPro"/>
</dbReference>
<protein>
    <recommendedName>
        <fullName evidence="2">CCZ1/INTU second Longin domain-containing protein</fullName>
    </recommendedName>
</protein>
<dbReference type="InterPro" id="IPR043988">
    <property type="entry name" value="CCZ1/INTU_longin_2"/>
</dbReference>
<dbReference type="GO" id="GO:0007399">
    <property type="term" value="P:nervous system development"/>
    <property type="evidence" value="ECO:0007669"/>
    <property type="project" value="TreeGrafter"/>
</dbReference>
<dbReference type="EMBL" id="OC927470">
    <property type="protein sequence ID" value="CAD7657248.1"/>
    <property type="molecule type" value="Genomic_DNA"/>
</dbReference>